<dbReference type="Proteomes" id="UP000612585">
    <property type="component" value="Unassembled WGS sequence"/>
</dbReference>
<evidence type="ECO:0000313" key="2">
    <source>
        <dbReference type="EMBL" id="GIJ61248.1"/>
    </source>
</evidence>
<evidence type="ECO:0000256" key="1">
    <source>
        <dbReference type="SAM" id="Phobius"/>
    </source>
</evidence>
<protein>
    <submittedName>
        <fullName evidence="2">Metal transporter</fullName>
    </submittedName>
</protein>
<comment type="caution">
    <text evidence="2">The sequence shown here is derived from an EMBL/GenBank/DDBJ whole genome shotgun (WGS) entry which is preliminary data.</text>
</comment>
<dbReference type="AlphaFoldDB" id="A0A8J3ZEC8"/>
<accession>A0A8J3ZEC8</accession>
<name>A0A8J3ZEC8_9ACTN</name>
<gene>
    <name evidence="2" type="ORF">Vau01_087640</name>
</gene>
<keyword evidence="1" id="KW-1133">Transmembrane helix</keyword>
<keyword evidence="1" id="KW-0472">Membrane</keyword>
<feature type="transmembrane region" description="Helical" evidence="1">
    <location>
        <begin position="371"/>
        <end position="394"/>
    </location>
</feature>
<feature type="transmembrane region" description="Helical" evidence="1">
    <location>
        <begin position="15"/>
        <end position="33"/>
    </location>
</feature>
<reference evidence="2" key="1">
    <citation type="submission" date="2021-01" db="EMBL/GenBank/DDBJ databases">
        <title>Whole genome shotgun sequence of Virgisporangium aurantiacum NBRC 16421.</title>
        <authorList>
            <person name="Komaki H."/>
            <person name="Tamura T."/>
        </authorList>
    </citation>
    <scope>NUCLEOTIDE SEQUENCE</scope>
    <source>
        <strain evidence="2">NBRC 16421</strain>
    </source>
</reference>
<feature type="transmembrane region" description="Helical" evidence="1">
    <location>
        <begin position="315"/>
        <end position="336"/>
    </location>
</feature>
<dbReference type="RefSeq" id="WP_204006066.1">
    <property type="nucleotide sequence ID" value="NZ_BOPG01000064.1"/>
</dbReference>
<keyword evidence="1" id="KW-0812">Transmembrane</keyword>
<feature type="transmembrane region" description="Helical" evidence="1">
    <location>
        <begin position="283"/>
        <end position="303"/>
    </location>
</feature>
<proteinExistence type="predicted"/>
<feature type="transmembrane region" description="Helical" evidence="1">
    <location>
        <begin position="148"/>
        <end position="171"/>
    </location>
</feature>
<sequence length="396" mass="40128">MTAVDATSGTHRVRMWGLVLVVLALIVVVPAILTADGGLLPHRAGPPIEALSVERTTFAPGSIELTIRNTGPDPVRVAQVGVNDTYVDFSGGVEPIARLRSAKLTLSYPWMSGQPYTISILTSTGLVIEHTVPAATITPEPGADLIRVMTVLGICVGVIPVALGMLVLPALRRAGRGVVTVLLAVTVGLLGFLAVDAAFEGLALGGLAGEAFGGPRLVVLGAGLAFLALTAIDRMLDRRRRGRETTTDGSQLALMVAVGIGLHNAGEGLAIGSAYAIGELAVGAALVVGFAVHNTTEGLAIVAPLASQRPPIGSLILLGAIAGAPVIPGAVIGVVIDNAALSAVLLGIGVGAIVQVIVQIARTLRSRDDRLLRPAVVAGLAGGVAVMYLTGLLVPA</sequence>
<feature type="transmembrane region" description="Helical" evidence="1">
    <location>
        <begin position="252"/>
        <end position="277"/>
    </location>
</feature>
<feature type="transmembrane region" description="Helical" evidence="1">
    <location>
        <begin position="211"/>
        <end position="232"/>
    </location>
</feature>
<feature type="transmembrane region" description="Helical" evidence="1">
    <location>
        <begin position="178"/>
        <end position="199"/>
    </location>
</feature>
<dbReference type="EMBL" id="BOPG01000064">
    <property type="protein sequence ID" value="GIJ61248.1"/>
    <property type="molecule type" value="Genomic_DNA"/>
</dbReference>
<feature type="transmembrane region" description="Helical" evidence="1">
    <location>
        <begin position="342"/>
        <end position="364"/>
    </location>
</feature>
<keyword evidence="3" id="KW-1185">Reference proteome</keyword>
<organism evidence="2 3">
    <name type="scientific">Virgisporangium aurantiacum</name>
    <dbReference type="NCBI Taxonomy" id="175570"/>
    <lineage>
        <taxon>Bacteria</taxon>
        <taxon>Bacillati</taxon>
        <taxon>Actinomycetota</taxon>
        <taxon>Actinomycetes</taxon>
        <taxon>Micromonosporales</taxon>
        <taxon>Micromonosporaceae</taxon>
        <taxon>Virgisporangium</taxon>
    </lineage>
</organism>
<evidence type="ECO:0000313" key="3">
    <source>
        <dbReference type="Proteomes" id="UP000612585"/>
    </source>
</evidence>